<proteinExistence type="predicted"/>
<evidence type="ECO:0000313" key="2">
    <source>
        <dbReference type="EMBL" id="MFD1293864.1"/>
    </source>
</evidence>
<keyword evidence="3" id="KW-1185">Reference proteome</keyword>
<name>A0ABW3WN68_9FLAO</name>
<keyword evidence="1" id="KW-0812">Transmembrane</keyword>
<feature type="transmembrane region" description="Helical" evidence="1">
    <location>
        <begin position="18"/>
        <end position="37"/>
    </location>
</feature>
<gene>
    <name evidence="2" type="ORF">ACFQ5N_08460</name>
</gene>
<evidence type="ECO:0000313" key="3">
    <source>
        <dbReference type="Proteomes" id="UP001597241"/>
    </source>
</evidence>
<sequence>MKQFIEVYDDKKQTQKEYIPVYLLFAFLIGFMIYGMMQKGQYKEIYLSTQFNGIVTDIYEERGDTYLKISNRAQRLRINNSRNYDYENVSLFSFLKDNDSVYKKKCSDTLFIKRDGMIFHFIIENTSYNDKNRDKEHKDYWNSKRQIINEKNDCK</sequence>
<dbReference type="EMBL" id="JBHTMV010000004">
    <property type="protein sequence ID" value="MFD1293864.1"/>
    <property type="molecule type" value="Genomic_DNA"/>
</dbReference>
<evidence type="ECO:0000256" key="1">
    <source>
        <dbReference type="SAM" id="Phobius"/>
    </source>
</evidence>
<dbReference type="RefSeq" id="WP_386809066.1">
    <property type="nucleotide sequence ID" value="NZ_JBHTMV010000004.1"/>
</dbReference>
<dbReference type="Proteomes" id="UP001597241">
    <property type="component" value="Unassembled WGS sequence"/>
</dbReference>
<keyword evidence="1" id="KW-1133">Transmembrane helix</keyword>
<protein>
    <submittedName>
        <fullName evidence="2">Uncharacterized protein</fullName>
    </submittedName>
</protein>
<keyword evidence="1" id="KW-0472">Membrane</keyword>
<reference evidence="3" key="1">
    <citation type="journal article" date="2019" name="Int. J. Syst. Evol. Microbiol.">
        <title>The Global Catalogue of Microorganisms (GCM) 10K type strain sequencing project: providing services to taxonomists for standard genome sequencing and annotation.</title>
        <authorList>
            <consortium name="The Broad Institute Genomics Platform"/>
            <consortium name="The Broad Institute Genome Sequencing Center for Infectious Disease"/>
            <person name="Wu L."/>
            <person name="Ma J."/>
        </authorList>
    </citation>
    <scope>NUCLEOTIDE SEQUENCE [LARGE SCALE GENOMIC DNA]</scope>
    <source>
        <strain evidence="3">CCUG 62221</strain>
    </source>
</reference>
<comment type="caution">
    <text evidence="2">The sequence shown here is derived from an EMBL/GenBank/DDBJ whole genome shotgun (WGS) entry which is preliminary data.</text>
</comment>
<accession>A0ABW3WN68</accession>
<organism evidence="2 3">
    <name type="scientific">Lutibacter holmesii</name>
    <dbReference type="NCBI Taxonomy" id="1137985"/>
    <lineage>
        <taxon>Bacteria</taxon>
        <taxon>Pseudomonadati</taxon>
        <taxon>Bacteroidota</taxon>
        <taxon>Flavobacteriia</taxon>
        <taxon>Flavobacteriales</taxon>
        <taxon>Flavobacteriaceae</taxon>
        <taxon>Lutibacter</taxon>
    </lineage>
</organism>